<sequence length="348" mass="38112">MQVLLISDPGLPSRRISAVKDDFEGLLREDFDASAQVDTCVETLRVQPDHQLELSTLDAIVADYPDADLVIMFTGIPRHTQRKPLIAEVLPSRHVAVVSAPTLGALSTRRRLLKIFMSCINQMLPVGQVAQKHRLPRWGEWTSSGTAGRRTLHAHTFTGGPRLVSGMTMANEPLRMASKLSRALAAASATGAFGIFYSSIWQMSHHLSTLRLISIGMIAIAIMVVWLISINRLWDRPVNERLSQVVFYYNLSTVLTLLICVAALYACLVIGILAGSLVIIDPDFMAEIIGRPHARFTNYLDIAWLSAAMGVVAGALGSSFDDGADVKNLTHVQRLRPRVYVAGTDTAT</sequence>
<dbReference type="Proteomes" id="UP000075950">
    <property type="component" value="Chromosome"/>
</dbReference>
<accession>A0A142NRQ2</accession>
<feature type="transmembrane region" description="Helical" evidence="1">
    <location>
        <begin position="212"/>
        <end position="234"/>
    </location>
</feature>
<protein>
    <submittedName>
        <fullName evidence="2">Uncharacterized protein</fullName>
    </submittedName>
</protein>
<feature type="transmembrane region" description="Helical" evidence="1">
    <location>
        <begin position="183"/>
        <end position="200"/>
    </location>
</feature>
<dbReference type="RefSeq" id="WP_062862242.1">
    <property type="nucleotide sequence ID" value="NZ_CP014869.1"/>
</dbReference>
<name>A0A142NRQ2_BRELN</name>
<gene>
    <name evidence="2" type="ORF">A2T55_13725</name>
</gene>
<reference evidence="3" key="1">
    <citation type="submission" date="2016-03" db="EMBL/GenBank/DDBJ databases">
        <authorList>
            <person name="Ploux O."/>
        </authorList>
    </citation>
    <scope>NUCLEOTIDE SEQUENCE [LARGE SCALE GENOMIC DNA]</scope>
    <source>
        <strain evidence="3">BS258</strain>
    </source>
</reference>
<dbReference type="EMBL" id="CP014869">
    <property type="protein sequence ID" value="AMT94681.1"/>
    <property type="molecule type" value="Genomic_DNA"/>
</dbReference>
<dbReference type="KEGG" id="bly:A2T55_13725"/>
<keyword evidence="1" id="KW-1133">Transmembrane helix</keyword>
<organism evidence="2 3">
    <name type="scientific">Brevibacterium linens</name>
    <dbReference type="NCBI Taxonomy" id="1703"/>
    <lineage>
        <taxon>Bacteria</taxon>
        <taxon>Bacillati</taxon>
        <taxon>Actinomycetota</taxon>
        <taxon>Actinomycetes</taxon>
        <taxon>Micrococcales</taxon>
        <taxon>Brevibacteriaceae</taxon>
        <taxon>Brevibacterium</taxon>
    </lineage>
</organism>
<evidence type="ECO:0000313" key="2">
    <source>
        <dbReference type="EMBL" id="AMT94681.1"/>
    </source>
</evidence>
<proteinExistence type="predicted"/>
<feature type="transmembrane region" description="Helical" evidence="1">
    <location>
        <begin position="299"/>
        <end position="320"/>
    </location>
</feature>
<evidence type="ECO:0000313" key="3">
    <source>
        <dbReference type="Proteomes" id="UP000075950"/>
    </source>
</evidence>
<keyword evidence="1" id="KW-0472">Membrane</keyword>
<evidence type="ECO:0000256" key="1">
    <source>
        <dbReference type="SAM" id="Phobius"/>
    </source>
</evidence>
<keyword evidence="1" id="KW-0812">Transmembrane</keyword>
<dbReference type="AlphaFoldDB" id="A0A142NRQ2"/>
<feature type="transmembrane region" description="Helical" evidence="1">
    <location>
        <begin position="246"/>
        <end position="279"/>
    </location>
</feature>